<dbReference type="GO" id="GO:0045892">
    <property type="term" value="P:negative regulation of DNA-templated transcription"/>
    <property type="evidence" value="ECO:0007669"/>
    <property type="project" value="TreeGrafter"/>
</dbReference>
<keyword evidence="4" id="KW-0804">Transcription</keyword>
<comment type="caution">
    <text evidence="9">The sequence shown here is derived from an EMBL/GenBank/DDBJ whole genome shotgun (WGS) entry which is preliminary data.</text>
</comment>
<evidence type="ECO:0000256" key="5">
    <source>
        <dbReference type="ARBA" id="ARBA00058938"/>
    </source>
</evidence>
<dbReference type="GO" id="GO:0003677">
    <property type="term" value="F:DNA binding"/>
    <property type="evidence" value="ECO:0007669"/>
    <property type="project" value="UniProtKB-KW"/>
</dbReference>
<dbReference type="InterPro" id="IPR014757">
    <property type="entry name" value="Tscrpt_reg_IclR_C"/>
</dbReference>
<dbReference type="Proteomes" id="UP000325957">
    <property type="component" value="Unassembled WGS sequence"/>
</dbReference>
<sequence length="264" mass="28362">MSTESQQNRDTGIVQSVDRAVTILEFLAHEGEAGVTTVAEALGVHKSTAFRLIGTLEARGMVEQTEDRGKYRLGVGLIRMAGTTAARIDIVQASRPIGKRLAADTGETVNLAVLVDASALYLDQIAGAATLQPYNWVGQRIPLHATSNGKVLAAALEADEVDRLLPDLKRYTERTITRRRTLHRELAEVRREGYAVTVDELEEGMTALAAPVRDAHGDIVASLSVSGSSFRLTPDSREEIVALVVTAADEVSEALGWVPPVDPA</sequence>
<keyword evidence="3" id="KW-0238">DNA-binding</keyword>
<dbReference type="Pfam" id="PF09339">
    <property type="entry name" value="HTH_IclR"/>
    <property type="match status" value="1"/>
</dbReference>
<dbReference type="SUPFAM" id="SSF46785">
    <property type="entry name" value="Winged helix' DNA-binding domain"/>
    <property type="match status" value="1"/>
</dbReference>
<dbReference type="SMART" id="SM00346">
    <property type="entry name" value="HTH_ICLR"/>
    <property type="match status" value="1"/>
</dbReference>
<evidence type="ECO:0000259" key="8">
    <source>
        <dbReference type="PROSITE" id="PS51078"/>
    </source>
</evidence>
<dbReference type="Pfam" id="PF01614">
    <property type="entry name" value="IclR_C"/>
    <property type="match status" value="1"/>
</dbReference>
<reference evidence="9 10" key="1">
    <citation type="submission" date="2019-05" db="EMBL/GenBank/DDBJ databases">
        <title>Kocuria coralli sp. nov., a novel actinobacterium isolated from coral reef seawater.</title>
        <authorList>
            <person name="Li J."/>
        </authorList>
    </citation>
    <scope>NUCLEOTIDE SEQUENCE [LARGE SCALE GENOMIC DNA]</scope>
    <source>
        <strain evidence="9 10">SCSIO 13007</strain>
    </source>
</reference>
<evidence type="ECO:0000256" key="4">
    <source>
        <dbReference type="ARBA" id="ARBA00023163"/>
    </source>
</evidence>
<dbReference type="PROSITE" id="PS51077">
    <property type="entry name" value="HTH_ICLR"/>
    <property type="match status" value="1"/>
</dbReference>
<gene>
    <name evidence="9" type="ORF">FCK90_12035</name>
</gene>
<dbReference type="RefSeq" id="WP_158034541.1">
    <property type="nucleotide sequence ID" value="NZ_ML708623.1"/>
</dbReference>
<dbReference type="PANTHER" id="PTHR30136:SF24">
    <property type="entry name" value="HTH-TYPE TRANSCRIPTIONAL REPRESSOR ALLR"/>
    <property type="match status" value="1"/>
</dbReference>
<dbReference type="Gene3D" id="3.30.450.40">
    <property type="match status" value="1"/>
</dbReference>
<feature type="domain" description="HTH iclR-type" evidence="7">
    <location>
        <begin position="14"/>
        <end position="75"/>
    </location>
</feature>
<dbReference type="GO" id="GO:0003700">
    <property type="term" value="F:DNA-binding transcription factor activity"/>
    <property type="evidence" value="ECO:0007669"/>
    <property type="project" value="TreeGrafter"/>
</dbReference>
<evidence type="ECO:0000256" key="6">
    <source>
        <dbReference type="ARBA" id="ARBA00070406"/>
    </source>
</evidence>
<dbReference type="FunFam" id="1.10.10.10:FF:000056">
    <property type="entry name" value="IclR family transcriptional regulator"/>
    <property type="match status" value="1"/>
</dbReference>
<evidence type="ECO:0000256" key="2">
    <source>
        <dbReference type="ARBA" id="ARBA00023015"/>
    </source>
</evidence>
<dbReference type="SUPFAM" id="SSF55781">
    <property type="entry name" value="GAF domain-like"/>
    <property type="match status" value="1"/>
</dbReference>
<evidence type="ECO:0000256" key="3">
    <source>
        <dbReference type="ARBA" id="ARBA00023125"/>
    </source>
</evidence>
<dbReference type="PROSITE" id="PS51078">
    <property type="entry name" value="ICLR_ED"/>
    <property type="match status" value="1"/>
</dbReference>
<proteinExistence type="predicted"/>
<keyword evidence="10" id="KW-1185">Reference proteome</keyword>
<dbReference type="PANTHER" id="PTHR30136">
    <property type="entry name" value="HELIX-TURN-HELIX TRANSCRIPTIONAL REGULATOR, ICLR FAMILY"/>
    <property type="match status" value="1"/>
</dbReference>
<protein>
    <recommendedName>
        <fullName evidence="6">Glycerol operon regulatory protein</fullName>
    </recommendedName>
</protein>
<feature type="domain" description="IclR-ED" evidence="8">
    <location>
        <begin position="76"/>
        <end position="257"/>
    </location>
</feature>
<dbReference type="GO" id="GO:0006071">
    <property type="term" value="P:glycerol metabolic process"/>
    <property type="evidence" value="ECO:0007669"/>
    <property type="project" value="UniProtKB-KW"/>
</dbReference>
<dbReference type="EMBL" id="SZWF01000018">
    <property type="protein sequence ID" value="KAA9393507.1"/>
    <property type="molecule type" value="Genomic_DNA"/>
</dbReference>
<comment type="function">
    <text evidence="5">May be an activator protein for the gylABX operon.</text>
</comment>
<keyword evidence="2" id="KW-0805">Transcription regulation</keyword>
<dbReference type="InterPro" id="IPR050707">
    <property type="entry name" value="HTH_MetabolicPath_Reg"/>
</dbReference>
<organism evidence="9 10">
    <name type="scientific">Kocuria coralli</name>
    <dbReference type="NCBI Taxonomy" id="1461025"/>
    <lineage>
        <taxon>Bacteria</taxon>
        <taxon>Bacillati</taxon>
        <taxon>Actinomycetota</taxon>
        <taxon>Actinomycetes</taxon>
        <taxon>Micrococcales</taxon>
        <taxon>Micrococcaceae</taxon>
        <taxon>Kocuria</taxon>
    </lineage>
</organism>
<dbReference type="InterPro" id="IPR036388">
    <property type="entry name" value="WH-like_DNA-bd_sf"/>
</dbReference>
<accession>A0A5J5KUW7</accession>
<dbReference type="Gene3D" id="1.10.10.10">
    <property type="entry name" value="Winged helix-like DNA-binding domain superfamily/Winged helix DNA-binding domain"/>
    <property type="match status" value="1"/>
</dbReference>
<evidence type="ECO:0000313" key="10">
    <source>
        <dbReference type="Proteomes" id="UP000325957"/>
    </source>
</evidence>
<evidence type="ECO:0000256" key="1">
    <source>
        <dbReference type="ARBA" id="ARBA00022798"/>
    </source>
</evidence>
<dbReference type="InterPro" id="IPR029016">
    <property type="entry name" value="GAF-like_dom_sf"/>
</dbReference>
<dbReference type="InterPro" id="IPR005471">
    <property type="entry name" value="Tscrpt_reg_IclR_N"/>
</dbReference>
<dbReference type="InterPro" id="IPR036390">
    <property type="entry name" value="WH_DNA-bd_sf"/>
</dbReference>
<evidence type="ECO:0000259" key="7">
    <source>
        <dbReference type="PROSITE" id="PS51077"/>
    </source>
</evidence>
<keyword evidence="1" id="KW-0319">Glycerol metabolism</keyword>
<dbReference type="AlphaFoldDB" id="A0A5J5KUW7"/>
<dbReference type="OrthoDB" id="7274111at2"/>
<name>A0A5J5KUW7_9MICC</name>
<evidence type="ECO:0000313" key="9">
    <source>
        <dbReference type="EMBL" id="KAA9393507.1"/>
    </source>
</evidence>